<feature type="transmembrane region" description="Helical" evidence="7">
    <location>
        <begin position="20"/>
        <end position="41"/>
    </location>
</feature>
<sequence>MEKQERFNRDKMKRTAVKIFFTVLIGLVALSMVTPFIWMVSASMKLPLDVMKLPIKWIPEYFYPDNYKKVWNIGGVAARDYHFGLAYFNSIKIAVINLTGSVITSTLAGYAFAKIKFRGSNVLFLLYLATMMIPSQVTLIPKFVLFNKMGLTGTHLTLILPGLITITGTFLMRQYFMQIPDELRESARVDGANEYVIWARIMVPIAKPSMASLAMVVFLWNWNSYLEPLVFLSDWRLYTIPIALTNFIEESVTEYNLVMAAASSALIPAFLVFVLGQKFLVKGLVAGAVKG</sequence>
<keyword evidence="4 7" id="KW-0812">Transmembrane</keyword>
<reference evidence="9 10" key="1">
    <citation type="submission" date="2018-05" db="EMBL/GenBank/DDBJ databases">
        <title>Genomic Encyclopedia of Type Strains, Phase IV (KMG-IV): sequencing the most valuable type-strain genomes for metagenomic binning, comparative biology and taxonomic classification.</title>
        <authorList>
            <person name="Goeker M."/>
        </authorList>
    </citation>
    <scope>NUCLEOTIDE SEQUENCE [LARGE SCALE GENOMIC DNA]</scope>
    <source>
        <strain evidence="9 10">DSM 24995</strain>
    </source>
</reference>
<dbReference type="Pfam" id="PF00528">
    <property type="entry name" value="BPD_transp_1"/>
    <property type="match status" value="1"/>
</dbReference>
<evidence type="ECO:0000259" key="8">
    <source>
        <dbReference type="PROSITE" id="PS50928"/>
    </source>
</evidence>
<feature type="transmembrane region" description="Helical" evidence="7">
    <location>
        <begin position="124"/>
        <end position="144"/>
    </location>
</feature>
<proteinExistence type="inferred from homology"/>
<dbReference type="GeneID" id="86060261"/>
<dbReference type="InterPro" id="IPR035906">
    <property type="entry name" value="MetI-like_sf"/>
</dbReference>
<dbReference type="InterPro" id="IPR000515">
    <property type="entry name" value="MetI-like"/>
</dbReference>
<evidence type="ECO:0000256" key="4">
    <source>
        <dbReference type="ARBA" id="ARBA00022692"/>
    </source>
</evidence>
<dbReference type="GO" id="GO:0005886">
    <property type="term" value="C:plasma membrane"/>
    <property type="evidence" value="ECO:0007669"/>
    <property type="project" value="UniProtKB-SubCell"/>
</dbReference>
<evidence type="ECO:0000256" key="7">
    <source>
        <dbReference type="RuleBase" id="RU363032"/>
    </source>
</evidence>
<dbReference type="PANTHER" id="PTHR43744:SF12">
    <property type="entry name" value="ABC TRANSPORTER PERMEASE PROTEIN MG189-RELATED"/>
    <property type="match status" value="1"/>
</dbReference>
<evidence type="ECO:0000313" key="10">
    <source>
        <dbReference type="Proteomes" id="UP000248057"/>
    </source>
</evidence>
<feature type="transmembrane region" description="Helical" evidence="7">
    <location>
        <begin position="255"/>
        <end position="275"/>
    </location>
</feature>
<dbReference type="RefSeq" id="WP_110321860.1">
    <property type="nucleotide sequence ID" value="NZ_JAQETU010000001.1"/>
</dbReference>
<dbReference type="GO" id="GO:0055085">
    <property type="term" value="P:transmembrane transport"/>
    <property type="evidence" value="ECO:0007669"/>
    <property type="project" value="InterPro"/>
</dbReference>
<dbReference type="SUPFAM" id="SSF161098">
    <property type="entry name" value="MetI-like"/>
    <property type="match status" value="1"/>
</dbReference>
<keyword evidence="2 7" id="KW-0813">Transport</keyword>
<feature type="transmembrane region" description="Helical" evidence="7">
    <location>
        <begin position="156"/>
        <end position="176"/>
    </location>
</feature>
<accession>A0A2V3YDF4</accession>
<comment type="similarity">
    <text evidence="7">Belongs to the binding-protein-dependent transport system permease family.</text>
</comment>
<keyword evidence="10" id="KW-1185">Reference proteome</keyword>
<dbReference type="Proteomes" id="UP000248057">
    <property type="component" value="Unassembled WGS sequence"/>
</dbReference>
<comment type="caution">
    <text evidence="9">The sequence shown here is derived from an EMBL/GenBank/DDBJ whole genome shotgun (WGS) entry which is preliminary data.</text>
</comment>
<gene>
    <name evidence="9" type="ORF">DFR60_102272</name>
</gene>
<dbReference type="AlphaFoldDB" id="A0A2V3YDF4"/>
<evidence type="ECO:0000256" key="5">
    <source>
        <dbReference type="ARBA" id="ARBA00022989"/>
    </source>
</evidence>
<feature type="domain" description="ABC transmembrane type-1" evidence="8">
    <location>
        <begin position="87"/>
        <end position="276"/>
    </location>
</feature>
<name>A0A2V3YDF4_9FIRM</name>
<evidence type="ECO:0000256" key="3">
    <source>
        <dbReference type="ARBA" id="ARBA00022475"/>
    </source>
</evidence>
<evidence type="ECO:0000313" key="9">
    <source>
        <dbReference type="EMBL" id="PXX55997.1"/>
    </source>
</evidence>
<keyword evidence="6 7" id="KW-0472">Membrane</keyword>
<keyword evidence="3" id="KW-1003">Cell membrane</keyword>
<feature type="transmembrane region" description="Helical" evidence="7">
    <location>
        <begin position="91"/>
        <end position="112"/>
    </location>
</feature>
<evidence type="ECO:0000256" key="1">
    <source>
        <dbReference type="ARBA" id="ARBA00004651"/>
    </source>
</evidence>
<dbReference type="PANTHER" id="PTHR43744">
    <property type="entry name" value="ABC TRANSPORTER PERMEASE PROTEIN MG189-RELATED-RELATED"/>
    <property type="match status" value="1"/>
</dbReference>
<dbReference type="CDD" id="cd06261">
    <property type="entry name" value="TM_PBP2"/>
    <property type="match status" value="1"/>
</dbReference>
<protein>
    <submittedName>
        <fullName evidence="9">Carbohydrate ABC transporter membrane protein 2 (CUT1 family)</fullName>
    </submittedName>
</protein>
<dbReference type="Gene3D" id="1.10.3720.10">
    <property type="entry name" value="MetI-like"/>
    <property type="match status" value="1"/>
</dbReference>
<evidence type="ECO:0000256" key="6">
    <source>
        <dbReference type="ARBA" id="ARBA00023136"/>
    </source>
</evidence>
<keyword evidence="5 7" id="KW-1133">Transmembrane helix</keyword>
<dbReference type="EMBL" id="QJKD01000002">
    <property type="protein sequence ID" value="PXX55997.1"/>
    <property type="molecule type" value="Genomic_DNA"/>
</dbReference>
<organism evidence="9 10">
    <name type="scientific">Hungatella effluvii</name>
    <dbReference type="NCBI Taxonomy" id="1096246"/>
    <lineage>
        <taxon>Bacteria</taxon>
        <taxon>Bacillati</taxon>
        <taxon>Bacillota</taxon>
        <taxon>Clostridia</taxon>
        <taxon>Lachnospirales</taxon>
        <taxon>Lachnospiraceae</taxon>
        <taxon>Hungatella</taxon>
    </lineage>
</organism>
<comment type="subcellular location">
    <subcellularLocation>
        <location evidence="1 7">Cell membrane</location>
        <topology evidence="1 7">Multi-pass membrane protein</topology>
    </subcellularLocation>
</comment>
<feature type="transmembrane region" description="Helical" evidence="7">
    <location>
        <begin position="197"/>
        <end position="220"/>
    </location>
</feature>
<dbReference type="PROSITE" id="PS50928">
    <property type="entry name" value="ABC_TM1"/>
    <property type="match status" value="1"/>
</dbReference>
<evidence type="ECO:0000256" key="2">
    <source>
        <dbReference type="ARBA" id="ARBA00022448"/>
    </source>
</evidence>